<dbReference type="Proteomes" id="UP001469553">
    <property type="component" value="Unassembled WGS sequence"/>
</dbReference>
<reference evidence="3 4" key="1">
    <citation type="submission" date="2021-06" db="EMBL/GenBank/DDBJ databases">
        <authorList>
            <person name="Palmer J.M."/>
        </authorList>
    </citation>
    <scope>NUCLEOTIDE SEQUENCE [LARGE SCALE GENOMIC DNA]</scope>
    <source>
        <strain evidence="3 4">AS_MEX2019</strain>
        <tissue evidence="3">Muscle</tissue>
    </source>
</reference>
<organism evidence="3 4">
    <name type="scientific">Ameca splendens</name>
    <dbReference type="NCBI Taxonomy" id="208324"/>
    <lineage>
        <taxon>Eukaryota</taxon>
        <taxon>Metazoa</taxon>
        <taxon>Chordata</taxon>
        <taxon>Craniata</taxon>
        <taxon>Vertebrata</taxon>
        <taxon>Euteleostomi</taxon>
        <taxon>Actinopterygii</taxon>
        <taxon>Neopterygii</taxon>
        <taxon>Teleostei</taxon>
        <taxon>Neoteleostei</taxon>
        <taxon>Acanthomorphata</taxon>
        <taxon>Ovalentaria</taxon>
        <taxon>Atherinomorphae</taxon>
        <taxon>Cyprinodontiformes</taxon>
        <taxon>Goodeidae</taxon>
        <taxon>Ameca</taxon>
    </lineage>
</organism>
<evidence type="ECO:0000256" key="1">
    <source>
        <dbReference type="ARBA" id="ARBA00022614"/>
    </source>
</evidence>
<accession>A0ABV0XWT2</accession>
<dbReference type="InterPro" id="IPR003591">
    <property type="entry name" value="Leu-rich_rpt_typical-subtyp"/>
</dbReference>
<proteinExistence type="predicted"/>
<keyword evidence="4" id="KW-1185">Reference proteome</keyword>
<dbReference type="PROSITE" id="PS51450">
    <property type="entry name" value="LRR"/>
    <property type="match status" value="1"/>
</dbReference>
<protein>
    <submittedName>
        <fullName evidence="3">Uncharacterized protein</fullName>
    </submittedName>
</protein>
<evidence type="ECO:0000313" key="4">
    <source>
        <dbReference type="Proteomes" id="UP001469553"/>
    </source>
</evidence>
<keyword evidence="2" id="KW-0677">Repeat</keyword>
<sequence>FLQNNSLQIISKHAFSGLYSLRKLFLSDNFISSLSPGVFKDLNHLEWLKGS</sequence>
<name>A0ABV0XWT2_9TELE</name>
<dbReference type="SUPFAM" id="SSF52058">
    <property type="entry name" value="L domain-like"/>
    <property type="match status" value="1"/>
</dbReference>
<feature type="non-terminal residue" evidence="3">
    <location>
        <position position="1"/>
    </location>
</feature>
<evidence type="ECO:0000256" key="2">
    <source>
        <dbReference type="ARBA" id="ARBA00022737"/>
    </source>
</evidence>
<dbReference type="SMART" id="SM00369">
    <property type="entry name" value="LRR_TYP"/>
    <property type="match status" value="1"/>
</dbReference>
<dbReference type="InterPro" id="IPR032675">
    <property type="entry name" value="LRR_dom_sf"/>
</dbReference>
<comment type="caution">
    <text evidence="3">The sequence shown here is derived from an EMBL/GenBank/DDBJ whole genome shotgun (WGS) entry which is preliminary data.</text>
</comment>
<dbReference type="InterPro" id="IPR001611">
    <property type="entry name" value="Leu-rich_rpt"/>
</dbReference>
<dbReference type="Pfam" id="PF13855">
    <property type="entry name" value="LRR_8"/>
    <property type="match status" value="1"/>
</dbReference>
<dbReference type="Gene3D" id="3.80.10.10">
    <property type="entry name" value="Ribonuclease Inhibitor"/>
    <property type="match status" value="1"/>
</dbReference>
<dbReference type="EMBL" id="JAHRIP010015811">
    <property type="protein sequence ID" value="MEQ2285983.1"/>
    <property type="molecule type" value="Genomic_DNA"/>
</dbReference>
<gene>
    <name evidence="3" type="ORF">AMECASPLE_037551</name>
</gene>
<evidence type="ECO:0000313" key="3">
    <source>
        <dbReference type="EMBL" id="MEQ2285983.1"/>
    </source>
</evidence>
<keyword evidence="1" id="KW-0433">Leucine-rich repeat</keyword>